<keyword evidence="5" id="KW-0418">Kinase</keyword>
<evidence type="ECO:0000256" key="7">
    <source>
        <dbReference type="ARBA" id="ARBA00023137"/>
    </source>
</evidence>
<dbReference type="AlphaFoldDB" id="A0A2Z6B165"/>
<comment type="similarity">
    <text evidence="1">Belongs to the CpsD/CapB family.</text>
</comment>
<evidence type="ECO:0000259" key="10">
    <source>
        <dbReference type="Pfam" id="PF13614"/>
    </source>
</evidence>
<dbReference type="Pfam" id="PF13614">
    <property type="entry name" value="AAA_31"/>
    <property type="match status" value="1"/>
</dbReference>
<dbReference type="InterPro" id="IPR027417">
    <property type="entry name" value="P-loop_NTPase"/>
</dbReference>
<keyword evidence="7" id="KW-0829">Tyrosine-protein kinase</keyword>
<keyword evidence="6" id="KW-0067">ATP-binding</keyword>
<dbReference type="SUPFAM" id="SSF52540">
    <property type="entry name" value="P-loop containing nucleoside triphosphate hydrolases"/>
    <property type="match status" value="1"/>
</dbReference>
<gene>
    <name evidence="11" type="ORF">DFE_2533</name>
</gene>
<dbReference type="InterPro" id="IPR025669">
    <property type="entry name" value="AAA_dom"/>
</dbReference>
<dbReference type="PANTHER" id="PTHR32309">
    <property type="entry name" value="TYROSINE-PROTEIN KINASE"/>
    <property type="match status" value="1"/>
</dbReference>
<comment type="catalytic activity">
    <reaction evidence="8">
        <text>L-tyrosyl-[protein] + ATP = O-phospho-L-tyrosyl-[protein] + ADP + H(+)</text>
        <dbReference type="Rhea" id="RHEA:10596"/>
        <dbReference type="Rhea" id="RHEA-COMP:10136"/>
        <dbReference type="Rhea" id="RHEA-COMP:20101"/>
        <dbReference type="ChEBI" id="CHEBI:15378"/>
        <dbReference type="ChEBI" id="CHEBI:30616"/>
        <dbReference type="ChEBI" id="CHEBI:46858"/>
        <dbReference type="ChEBI" id="CHEBI:61978"/>
        <dbReference type="ChEBI" id="CHEBI:456216"/>
        <dbReference type="EC" id="2.7.10.2"/>
    </reaction>
</comment>
<dbReference type="PANTHER" id="PTHR32309:SF13">
    <property type="entry name" value="FERRIC ENTEROBACTIN TRANSPORT PROTEIN FEPE"/>
    <property type="match status" value="1"/>
</dbReference>
<evidence type="ECO:0000256" key="2">
    <source>
        <dbReference type="ARBA" id="ARBA00011903"/>
    </source>
</evidence>
<accession>A0A2Z6B165</accession>
<dbReference type="GO" id="GO:0004713">
    <property type="term" value="F:protein tyrosine kinase activity"/>
    <property type="evidence" value="ECO:0007669"/>
    <property type="project" value="TreeGrafter"/>
</dbReference>
<proteinExistence type="inferred from homology"/>
<evidence type="ECO:0000313" key="11">
    <source>
        <dbReference type="EMBL" id="BBD09259.1"/>
    </source>
</evidence>
<dbReference type="Proteomes" id="UP000269883">
    <property type="component" value="Chromosome"/>
</dbReference>
<dbReference type="EC" id="2.7.10.2" evidence="2"/>
<dbReference type="Gene3D" id="3.40.50.300">
    <property type="entry name" value="P-loop containing nucleotide triphosphate hydrolases"/>
    <property type="match status" value="1"/>
</dbReference>
<dbReference type="EMBL" id="AP017378">
    <property type="protein sequence ID" value="BBD09259.1"/>
    <property type="molecule type" value="Genomic_DNA"/>
</dbReference>
<reference evidence="11 12" key="1">
    <citation type="journal article" date="2018" name="Sci. Adv.">
        <title>Multi-heme cytochromes provide a pathway for survival in energy-limited environments.</title>
        <authorList>
            <person name="Deng X."/>
            <person name="Dohmae N."/>
            <person name="Nealson K.H."/>
            <person name="Hashimoto K."/>
            <person name="Okamoto A."/>
        </authorList>
    </citation>
    <scope>NUCLEOTIDE SEQUENCE [LARGE SCALE GENOMIC DNA]</scope>
    <source>
        <strain evidence="11 12">IS5</strain>
    </source>
</reference>
<evidence type="ECO:0000256" key="6">
    <source>
        <dbReference type="ARBA" id="ARBA00022840"/>
    </source>
</evidence>
<protein>
    <recommendedName>
        <fullName evidence="2">non-specific protein-tyrosine kinase</fullName>
        <ecNumber evidence="2">2.7.10.2</ecNumber>
    </recommendedName>
</protein>
<dbReference type="InterPro" id="IPR050445">
    <property type="entry name" value="Bact_polysacc_biosynth/exp"/>
</dbReference>
<keyword evidence="4" id="KW-0547">Nucleotide-binding</keyword>
<feature type="region of interest" description="Disordered" evidence="9">
    <location>
        <begin position="1"/>
        <end position="23"/>
    </location>
</feature>
<dbReference type="KEGG" id="dfl:DFE_2533"/>
<evidence type="ECO:0000256" key="4">
    <source>
        <dbReference type="ARBA" id="ARBA00022741"/>
    </source>
</evidence>
<evidence type="ECO:0000256" key="9">
    <source>
        <dbReference type="SAM" id="MobiDB-lite"/>
    </source>
</evidence>
<feature type="compositionally biased region" description="Basic and acidic residues" evidence="9">
    <location>
        <begin position="8"/>
        <end position="20"/>
    </location>
</feature>
<dbReference type="CDD" id="cd05387">
    <property type="entry name" value="BY-kinase"/>
    <property type="match status" value="1"/>
</dbReference>
<keyword evidence="3" id="KW-0808">Transferase</keyword>
<evidence type="ECO:0000313" key="12">
    <source>
        <dbReference type="Proteomes" id="UP000269883"/>
    </source>
</evidence>
<organism evidence="11 12">
    <name type="scientific">Desulfovibrio ferrophilus</name>
    <dbReference type="NCBI Taxonomy" id="241368"/>
    <lineage>
        <taxon>Bacteria</taxon>
        <taxon>Pseudomonadati</taxon>
        <taxon>Thermodesulfobacteriota</taxon>
        <taxon>Desulfovibrionia</taxon>
        <taxon>Desulfovibrionales</taxon>
        <taxon>Desulfovibrionaceae</taxon>
        <taxon>Desulfovibrio</taxon>
    </lineage>
</organism>
<evidence type="ECO:0000256" key="1">
    <source>
        <dbReference type="ARBA" id="ARBA00007316"/>
    </source>
</evidence>
<sequence length="238" mass="26469">MTNATTPRPEDQGTHEEPLRDVPGLSEADEAQLRGNLAELVMIQGNIQGKDNNVRTIYVTSCFNGEGKTRAVMNMGHGMSINHSRILLIDGNPRAPQLHKKYGVPSAPGLMDVLFLGTSTEDAIHETRYRDLHVMPFGQGPPGRPNMLKDNILRDWLDRMKDSYDFIIMDGHSQIGSSDGPLVASIFDGTVLVVECEKTKWEVLQDASKKIALLGGKPLGIVLNKRKFYIPRIFYGRK</sequence>
<feature type="domain" description="AAA" evidence="10">
    <location>
        <begin position="56"/>
        <end position="177"/>
    </location>
</feature>
<evidence type="ECO:0000256" key="3">
    <source>
        <dbReference type="ARBA" id="ARBA00022679"/>
    </source>
</evidence>
<evidence type="ECO:0000256" key="5">
    <source>
        <dbReference type="ARBA" id="ARBA00022777"/>
    </source>
</evidence>
<keyword evidence="12" id="KW-1185">Reference proteome</keyword>
<dbReference type="InterPro" id="IPR005702">
    <property type="entry name" value="Wzc-like_C"/>
</dbReference>
<name>A0A2Z6B165_9BACT</name>
<dbReference type="GO" id="GO:0005886">
    <property type="term" value="C:plasma membrane"/>
    <property type="evidence" value="ECO:0007669"/>
    <property type="project" value="TreeGrafter"/>
</dbReference>
<evidence type="ECO:0000256" key="8">
    <source>
        <dbReference type="ARBA" id="ARBA00051245"/>
    </source>
</evidence>